<dbReference type="Gene3D" id="2.160.10.10">
    <property type="entry name" value="Hexapeptide repeat proteins"/>
    <property type="match status" value="1"/>
</dbReference>
<feature type="region of interest" description="Disordered" evidence="4">
    <location>
        <begin position="1"/>
        <end position="25"/>
    </location>
</feature>
<evidence type="ECO:0000313" key="7">
    <source>
        <dbReference type="Proteomes" id="UP001589707"/>
    </source>
</evidence>
<sequence length="779" mass="83917">MSETASGLHPPSQTNDTGPRVLGEPHDASTAEAVVLRRLREQLPEEVTVICGQRITTADLDVEIDMLILWPGLGIVVLEVKGGQVSMREGQWYTAGRHGSAQLQVSPLEQAMRAKHALRRWLRNRLSTGAGRMVQMASLPFSSLRDWTSVPDAPRDLLIDGQDLGSIGARIEAALRTYYSETAPLSGQQLELLTRQLRQTHQAAETSRLRAAELDSRSNALTAEQERILSVLRYQTRAELSGGPGSGKTHLALLKARQLTREGLRVAVMCYSRGLARFMQLTIAQWGPDERPAYVGLFHDLPLQWGAQPGADDDSHYWEVALPQRLRELAGERDPADLFDAIIVDEGQDFSDIWWQAVESCLRAPATGILYAFTDEHQRIFDRDGAAPITMNPFYLGENLRNADTIVESIAGLASEPQIVRLHGGERVEFVDVPTAAALETADDVLARIADSGDWELNQIALLTTGPRHPVQREIVETEGFAAYWDAFFAGTDALYDHVLGFKGLDREVVVLCANGFRDPQRAREMMYVGMSRARFKLVVVGDMAELAELTSGDVDAAAHPATETRNQTADSTSSPAGGPAPEVAVAASRAAEAVLPAAAGWYIAADNPALASSHRAATGRAHAYAEAFYSGAEVDVRLVRTRLEAVFGTVGADVEVRPPFTIDYGSNISIGERTYIGAQLTALDVAPITIGADCQIGPNVQLLTPIHPLDPGTRRTGRESAEPIAIGDNVWLGGGVTICPGVTIGNDAVIGAGAVVTEDVPAGALAAGVPARVIRQLG</sequence>
<proteinExistence type="inferred from homology"/>
<dbReference type="Proteomes" id="UP001589707">
    <property type="component" value="Unassembled WGS sequence"/>
</dbReference>
<dbReference type="InterPro" id="IPR001451">
    <property type="entry name" value="Hexapep"/>
</dbReference>
<dbReference type="RefSeq" id="WP_376840421.1">
    <property type="nucleotide sequence ID" value="NZ_JBHMAU010000057.1"/>
</dbReference>
<reference evidence="6 7" key="1">
    <citation type="submission" date="2024-09" db="EMBL/GenBank/DDBJ databases">
        <authorList>
            <person name="Sun Q."/>
            <person name="Mori K."/>
        </authorList>
    </citation>
    <scope>NUCLEOTIDE SEQUENCE [LARGE SCALE GENOMIC DNA]</scope>
    <source>
        <strain evidence="6 7">JCM 11683</strain>
    </source>
</reference>
<keyword evidence="3" id="KW-0677">Repeat</keyword>
<dbReference type="PANTHER" id="PTHR23416:SF23">
    <property type="entry name" value="ACETYLTRANSFERASE C18B11.09C-RELATED"/>
    <property type="match status" value="1"/>
</dbReference>
<protein>
    <submittedName>
        <fullName evidence="6">DapH/DapD/GlmU-related protein</fullName>
    </submittedName>
</protein>
<evidence type="ECO:0000259" key="5">
    <source>
        <dbReference type="Pfam" id="PF08378"/>
    </source>
</evidence>
<feature type="region of interest" description="Disordered" evidence="4">
    <location>
        <begin position="561"/>
        <end position="583"/>
    </location>
</feature>
<name>A0ABV5X2C4_9MICO</name>
<dbReference type="Pfam" id="PF00132">
    <property type="entry name" value="Hexapep"/>
    <property type="match status" value="1"/>
</dbReference>
<dbReference type="PANTHER" id="PTHR23416">
    <property type="entry name" value="SIALIC ACID SYNTHASE-RELATED"/>
    <property type="match status" value="1"/>
</dbReference>
<dbReference type="EMBL" id="JBHMAU010000057">
    <property type="protein sequence ID" value="MFB9776585.1"/>
    <property type="molecule type" value="Genomic_DNA"/>
</dbReference>
<dbReference type="InterPro" id="IPR011528">
    <property type="entry name" value="NERD"/>
</dbReference>
<dbReference type="Pfam" id="PF08378">
    <property type="entry name" value="NERD"/>
    <property type="match status" value="1"/>
</dbReference>
<feature type="domain" description="NERD" evidence="5">
    <location>
        <begin position="30"/>
        <end position="124"/>
    </location>
</feature>
<dbReference type="SUPFAM" id="SSF52540">
    <property type="entry name" value="P-loop containing nucleoside triphosphate hydrolases"/>
    <property type="match status" value="1"/>
</dbReference>
<comment type="caution">
    <text evidence="6">The sequence shown here is derived from an EMBL/GenBank/DDBJ whole genome shotgun (WGS) entry which is preliminary data.</text>
</comment>
<evidence type="ECO:0000256" key="1">
    <source>
        <dbReference type="ARBA" id="ARBA00007274"/>
    </source>
</evidence>
<comment type="similarity">
    <text evidence="1">Belongs to the transferase hexapeptide repeat family.</text>
</comment>
<feature type="compositionally biased region" description="Polar residues" evidence="4">
    <location>
        <begin position="564"/>
        <end position="573"/>
    </location>
</feature>
<feature type="compositionally biased region" description="Low complexity" evidence="4">
    <location>
        <begin position="574"/>
        <end position="583"/>
    </location>
</feature>
<keyword evidence="7" id="KW-1185">Reference proteome</keyword>
<organism evidence="6 7">
    <name type="scientific">Brevibacterium otitidis</name>
    <dbReference type="NCBI Taxonomy" id="53364"/>
    <lineage>
        <taxon>Bacteria</taxon>
        <taxon>Bacillati</taxon>
        <taxon>Actinomycetota</taxon>
        <taxon>Actinomycetes</taxon>
        <taxon>Micrococcales</taxon>
        <taxon>Brevibacteriaceae</taxon>
        <taxon>Brevibacterium</taxon>
    </lineage>
</organism>
<evidence type="ECO:0000256" key="2">
    <source>
        <dbReference type="ARBA" id="ARBA00022679"/>
    </source>
</evidence>
<dbReference type="InterPro" id="IPR011004">
    <property type="entry name" value="Trimer_LpxA-like_sf"/>
</dbReference>
<keyword evidence="2" id="KW-0808">Transferase</keyword>
<gene>
    <name evidence="6" type="ORF">ACFFN1_09250</name>
</gene>
<dbReference type="Gene3D" id="3.40.50.300">
    <property type="entry name" value="P-loop containing nucleotide triphosphate hydrolases"/>
    <property type="match status" value="1"/>
</dbReference>
<evidence type="ECO:0000256" key="4">
    <source>
        <dbReference type="SAM" id="MobiDB-lite"/>
    </source>
</evidence>
<dbReference type="InterPro" id="IPR018357">
    <property type="entry name" value="Hexapep_transf_CS"/>
</dbReference>
<accession>A0ABV5X2C4</accession>
<dbReference type="InterPro" id="IPR027417">
    <property type="entry name" value="P-loop_NTPase"/>
</dbReference>
<feature type="compositionally biased region" description="Polar residues" evidence="4">
    <location>
        <begin position="1"/>
        <end position="17"/>
    </location>
</feature>
<dbReference type="InterPro" id="IPR051159">
    <property type="entry name" value="Hexapeptide_acetyltransf"/>
</dbReference>
<dbReference type="CDD" id="cd03357">
    <property type="entry name" value="LbH_MAT_GAT"/>
    <property type="match status" value="1"/>
</dbReference>
<evidence type="ECO:0000313" key="6">
    <source>
        <dbReference type="EMBL" id="MFB9776585.1"/>
    </source>
</evidence>
<dbReference type="PROSITE" id="PS00101">
    <property type="entry name" value="HEXAPEP_TRANSFERASES"/>
    <property type="match status" value="1"/>
</dbReference>
<evidence type="ECO:0000256" key="3">
    <source>
        <dbReference type="ARBA" id="ARBA00022737"/>
    </source>
</evidence>
<dbReference type="SUPFAM" id="SSF51161">
    <property type="entry name" value="Trimeric LpxA-like enzymes"/>
    <property type="match status" value="1"/>
</dbReference>
<dbReference type="Pfam" id="PF14602">
    <property type="entry name" value="Hexapep_2"/>
    <property type="match status" value="1"/>
</dbReference>